<keyword evidence="3" id="KW-1185">Reference proteome</keyword>
<dbReference type="InterPro" id="IPR058340">
    <property type="entry name" value="DUF8027"/>
</dbReference>
<dbReference type="AlphaFoldDB" id="A0A1G9QPL1"/>
<dbReference type="STRING" id="660521.SAMN04487949_0967"/>
<dbReference type="RefSeq" id="WP_089694598.1">
    <property type="nucleotide sequence ID" value="NZ_FNHL01000001.1"/>
</dbReference>
<accession>A0A1G9QPL1</accession>
<sequence length="67" mass="7363">MVIPGYDPDDLEQTLQDLLEAHGDDLLSADKRRRVEEGESVLDVLDSHEIEQLLRAGGQRSSESASG</sequence>
<dbReference type="Pfam" id="PF26070">
    <property type="entry name" value="DUF8027"/>
    <property type="match status" value="1"/>
</dbReference>
<proteinExistence type="predicted"/>
<name>A0A1G9QPL1_9EURY</name>
<dbReference type="EMBL" id="FNHL01000001">
    <property type="protein sequence ID" value="SDM12949.1"/>
    <property type="molecule type" value="Genomic_DNA"/>
</dbReference>
<evidence type="ECO:0000313" key="3">
    <source>
        <dbReference type="Proteomes" id="UP000199451"/>
    </source>
</evidence>
<dbReference type="Proteomes" id="UP000199451">
    <property type="component" value="Unassembled WGS sequence"/>
</dbReference>
<reference evidence="3" key="1">
    <citation type="submission" date="2016-10" db="EMBL/GenBank/DDBJ databases">
        <authorList>
            <person name="Varghese N."/>
            <person name="Submissions S."/>
        </authorList>
    </citation>
    <scope>NUCLEOTIDE SEQUENCE [LARGE SCALE GENOMIC DNA]</scope>
    <source>
        <strain evidence="3">CGMCC 1.10119</strain>
    </source>
</reference>
<evidence type="ECO:0000259" key="1">
    <source>
        <dbReference type="Pfam" id="PF26070"/>
    </source>
</evidence>
<gene>
    <name evidence="2" type="ORF">SAMN04487949_0967</name>
</gene>
<evidence type="ECO:0000313" key="2">
    <source>
        <dbReference type="EMBL" id="SDM12949.1"/>
    </source>
</evidence>
<protein>
    <recommendedName>
        <fullName evidence="1">DUF8027 domain-containing protein</fullName>
    </recommendedName>
</protein>
<feature type="domain" description="DUF8027" evidence="1">
    <location>
        <begin position="1"/>
        <end position="56"/>
    </location>
</feature>
<organism evidence="2 3">
    <name type="scientific">Halogranum gelatinilyticum</name>
    <dbReference type="NCBI Taxonomy" id="660521"/>
    <lineage>
        <taxon>Archaea</taxon>
        <taxon>Methanobacteriati</taxon>
        <taxon>Methanobacteriota</taxon>
        <taxon>Stenosarchaea group</taxon>
        <taxon>Halobacteria</taxon>
        <taxon>Halobacteriales</taxon>
        <taxon>Haloferacaceae</taxon>
    </lineage>
</organism>